<gene>
    <name evidence="3" type="primary">purE</name>
    <name evidence="7" type="ORF">BKK50_04900</name>
</gene>
<dbReference type="HAMAP" id="MF_01929">
    <property type="entry name" value="PurE_classI"/>
    <property type="match status" value="1"/>
</dbReference>
<dbReference type="EMBL" id="MLHJ01000036">
    <property type="protein sequence ID" value="OOF43532.1"/>
    <property type="molecule type" value="Genomic_DNA"/>
</dbReference>
<dbReference type="UniPathway" id="UPA00074">
    <property type="reaction ID" value="UER00943"/>
</dbReference>
<name>A0A1V3IN29_9PAST</name>
<dbReference type="Gene3D" id="3.40.50.1970">
    <property type="match status" value="1"/>
</dbReference>
<keyword evidence="1 3" id="KW-0658">Purine biosynthesis</keyword>
<dbReference type="PANTHER" id="PTHR23046:SF2">
    <property type="entry name" value="PHOSPHORIBOSYLAMINOIMIDAZOLE CARBOXYLASE"/>
    <property type="match status" value="1"/>
</dbReference>
<dbReference type="STRING" id="1908260.BKK50_04900"/>
<organism evidence="7 8">
    <name type="scientific">Rodentibacter rarus</name>
    <dbReference type="NCBI Taxonomy" id="1908260"/>
    <lineage>
        <taxon>Bacteria</taxon>
        <taxon>Pseudomonadati</taxon>
        <taxon>Pseudomonadota</taxon>
        <taxon>Gammaproteobacteria</taxon>
        <taxon>Pasteurellales</taxon>
        <taxon>Pasteurellaceae</taxon>
        <taxon>Rodentibacter</taxon>
    </lineage>
</organism>
<evidence type="ECO:0000256" key="1">
    <source>
        <dbReference type="ARBA" id="ARBA00022755"/>
    </source>
</evidence>
<dbReference type="NCBIfam" id="TIGR01162">
    <property type="entry name" value="purE"/>
    <property type="match status" value="1"/>
</dbReference>
<dbReference type="Proteomes" id="UP000189433">
    <property type="component" value="Unassembled WGS sequence"/>
</dbReference>
<feature type="binding site" evidence="3 5">
    <location>
        <position position="44"/>
    </location>
    <ligand>
        <name>substrate</name>
    </ligand>
</feature>
<reference evidence="7 8" key="1">
    <citation type="submission" date="2016-10" db="EMBL/GenBank/DDBJ databases">
        <title>Rodentibacter gen. nov. and new species.</title>
        <authorList>
            <person name="Christensen H."/>
        </authorList>
    </citation>
    <scope>NUCLEOTIDE SEQUENCE [LARGE SCALE GENOMIC DNA]</scope>
    <source>
        <strain evidence="7 8">CCUG17206</strain>
    </source>
</reference>
<comment type="function">
    <text evidence="3 4">Catalyzes the conversion of N5-carboxyaminoimidazole ribonucleotide (N5-CAIR) to 4-carboxy-5-aminoimidazole ribonucleotide (CAIR).</text>
</comment>
<sequence length="165" mass="17396">MSATQAQIAIVMGSKSDWATMQESTQILDELNVPYHVEIVSAHRTPDKLFTFAENAQKNGYKVIIAGAGGAAHLPGMLAAKTLVPVLGVPVKSSMLSGVDSLHSIVQMPKGIPVGTLAIGPAGAANAALFAAQMLAAWEPDLLSRLQAFREKQTQVVLDNPDPRV</sequence>
<dbReference type="GO" id="GO:0034023">
    <property type="term" value="F:5-(carboxyamino)imidazole ribonucleotide mutase activity"/>
    <property type="evidence" value="ECO:0007669"/>
    <property type="project" value="UniProtKB-UniRule"/>
</dbReference>
<evidence type="ECO:0000256" key="2">
    <source>
        <dbReference type="ARBA" id="ARBA00023235"/>
    </source>
</evidence>
<dbReference type="InterPro" id="IPR033747">
    <property type="entry name" value="PurE_ClassI"/>
</dbReference>
<evidence type="ECO:0000313" key="7">
    <source>
        <dbReference type="EMBL" id="OOF43532.1"/>
    </source>
</evidence>
<comment type="catalytic activity">
    <reaction evidence="3 4">
        <text>5-carboxyamino-1-(5-phospho-D-ribosyl)imidazole + H(+) = 5-amino-1-(5-phospho-D-ribosyl)imidazole-4-carboxylate</text>
        <dbReference type="Rhea" id="RHEA:13193"/>
        <dbReference type="ChEBI" id="CHEBI:15378"/>
        <dbReference type="ChEBI" id="CHEBI:58730"/>
        <dbReference type="ChEBI" id="CHEBI:77657"/>
        <dbReference type="EC" id="5.4.99.18"/>
    </reaction>
</comment>
<evidence type="ECO:0000256" key="3">
    <source>
        <dbReference type="HAMAP-Rule" id="MF_01929"/>
    </source>
</evidence>
<feature type="binding site" evidence="3 5">
    <location>
        <position position="14"/>
    </location>
    <ligand>
        <name>substrate</name>
    </ligand>
</feature>
<protein>
    <recommendedName>
        <fullName evidence="3 4">N5-carboxyaminoimidazole ribonucleotide mutase</fullName>
        <shortName evidence="3 4">N5-CAIR mutase</shortName>
        <ecNumber evidence="3 4">5.4.99.18</ecNumber>
    </recommendedName>
    <alternativeName>
        <fullName evidence="3">5-(carboxyamino)imidazole ribonucleotide mutase</fullName>
    </alternativeName>
</protein>
<dbReference type="FunFam" id="3.40.50.1970:FF:000004">
    <property type="entry name" value="N5-carboxyaminoimidazole ribonucleotide mutase"/>
    <property type="match status" value="1"/>
</dbReference>
<keyword evidence="8" id="KW-1185">Reference proteome</keyword>
<accession>A0A1V3IN29</accession>
<feature type="domain" description="PurE" evidence="6">
    <location>
        <begin position="6"/>
        <end position="157"/>
    </location>
</feature>
<dbReference type="RefSeq" id="WP_077415918.1">
    <property type="nucleotide sequence ID" value="NZ_MLHI01000015.1"/>
</dbReference>
<dbReference type="OrthoDB" id="9791908at2"/>
<evidence type="ECO:0000256" key="4">
    <source>
        <dbReference type="PIRNR" id="PIRNR001338"/>
    </source>
</evidence>
<evidence type="ECO:0000259" key="6">
    <source>
        <dbReference type="SMART" id="SM01001"/>
    </source>
</evidence>
<evidence type="ECO:0000256" key="5">
    <source>
        <dbReference type="PIRSR" id="PIRSR001338-1"/>
    </source>
</evidence>
<comment type="pathway">
    <text evidence="3 4">Purine metabolism; IMP biosynthesis via de novo pathway; 5-amino-1-(5-phospho-D-ribosyl)imidazole-4-carboxylate from 5-amino-1-(5-phospho-D-ribosyl)imidazole (N5-CAIR route): step 2/2.</text>
</comment>
<evidence type="ECO:0000313" key="8">
    <source>
        <dbReference type="Proteomes" id="UP000189433"/>
    </source>
</evidence>
<dbReference type="Pfam" id="PF00731">
    <property type="entry name" value="AIRC"/>
    <property type="match status" value="1"/>
</dbReference>
<dbReference type="GO" id="GO:0006189">
    <property type="term" value="P:'de novo' IMP biosynthetic process"/>
    <property type="evidence" value="ECO:0007669"/>
    <property type="project" value="UniProtKB-UniRule"/>
</dbReference>
<dbReference type="InterPro" id="IPR000031">
    <property type="entry name" value="PurE_dom"/>
</dbReference>
<dbReference type="PIRSF" id="PIRSF001338">
    <property type="entry name" value="AIR_carboxylase"/>
    <property type="match status" value="1"/>
</dbReference>
<dbReference type="SMART" id="SM01001">
    <property type="entry name" value="AIRC"/>
    <property type="match status" value="1"/>
</dbReference>
<dbReference type="AlphaFoldDB" id="A0A1V3IN29"/>
<comment type="caution">
    <text evidence="7">The sequence shown here is derived from an EMBL/GenBank/DDBJ whole genome shotgun (WGS) entry which is preliminary data.</text>
</comment>
<dbReference type="SUPFAM" id="SSF52255">
    <property type="entry name" value="N5-CAIR mutase (phosphoribosylaminoimidazole carboxylase, PurE)"/>
    <property type="match status" value="1"/>
</dbReference>
<feature type="binding site" evidence="3 5">
    <location>
        <position position="17"/>
    </location>
    <ligand>
        <name>substrate</name>
    </ligand>
</feature>
<dbReference type="PANTHER" id="PTHR23046">
    <property type="entry name" value="PHOSPHORIBOSYLAMINOIMIDAZOLE CARBOXYLASE CATALYTIC SUBUNIT"/>
    <property type="match status" value="1"/>
</dbReference>
<dbReference type="InterPro" id="IPR024694">
    <property type="entry name" value="PurE_prokaryotes"/>
</dbReference>
<dbReference type="EC" id="5.4.99.18" evidence="3 4"/>
<keyword evidence="2 3" id="KW-0413">Isomerase</keyword>
<comment type="similarity">
    <text evidence="3">Belongs to the AIR carboxylase family. Class I subfamily.</text>
</comment>
<proteinExistence type="inferred from homology"/>